<dbReference type="InterPro" id="IPR041698">
    <property type="entry name" value="Methyltransf_25"/>
</dbReference>
<keyword evidence="2" id="KW-0489">Methyltransferase</keyword>
<dbReference type="CDD" id="cd02440">
    <property type="entry name" value="AdoMet_MTases"/>
    <property type="match status" value="1"/>
</dbReference>
<dbReference type="GO" id="GO:0032259">
    <property type="term" value="P:methylation"/>
    <property type="evidence" value="ECO:0007669"/>
    <property type="project" value="UniProtKB-KW"/>
</dbReference>
<dbReference type="Proteomes" id="UP000285120">
    <property type="component" value="Unassembled WGS sequence"/>
</dbReference>
<protein>
    <submittedName>
        <fullName evidence="2">Methyltransferase family protein</fullName>
    </submittedName>
</protein>
<dbReference type="OrthoDB" id="146133at2"/>
<dbReference type="GO" id="GO:0008168">
    <property type="term" value="F:methyltransferase activity"/>
    <property type="evidence" value="ECO:0007669"/>
    <property type="project" value="UniProtKB-KW"/>
</dbReference>
<dbReference type="SUPFAM" id="SSF53335">
    <property type="entry name" value="S-adenosyl-L-methionine-dependent methyltransferases"/>
    <property type="match status" value="1"/>
</dbReference>
<reference evidence="2 3" key="1">
    <citation type="submission" date="2018-09" db="EMBL/GenBank/DDBJ databases">
        <title>Genomic Encyclopedia of Archaeal and Bacterial Type Strains, Phase II (KMG-II): from individual species to whole genera.</title>
        <authorList>
            <person name="Goeker M."/>
        </authorList>
    </citation>
    <scope>NUCLEOTIDE SEQUENCE [LARGE SCALE GENOMIC DNA]</scope>
    <source>
        <strain evidence="2 3">DSM 17008</strain>
    </source>
</reference>
<feature type="domain" description="Methyltransferase" evidence="1">
    <location>
        <begin position="164"/>
        <end position="258"/>
    </location>
</feature>
<comment type="caution">
    <text evidence="2">The sequence shown here is derived from an EMBL/GenBank/DDBJ whole genome shotgun (WGS) entry which is preliminary data.</text>
</comment>
<dbReference type="RefSeq" id="WP_120193321.1">
    <property type="nucleotide sequence ID" value="NZ_RAPK01000009.1"/>
</dbReference>
<dbReference type="EMBL" id="RAPK01000009">
    <property type="protein sequence ID" value="RKD72931.1"/>
    <property type="molecule type" value="Genomic_DNA"/>
</dbReference>
<dbReference type="Gene3D" id="3.40.50.150">
    <property type="entry name" value="Vaccinia Virus protein VP39"/>
    <property type="match status" value="1"/>
</dbReference>
<name>A0A419V3E6_9BACL</name>
<keyword evidence="3" id="KW-1185">Reference proteome</keyword>
<dbReference type="AlphaFoldDB" id="A0A419V3E6"/>
<evidence type="ECO:0000313" key="3">
    <source>
        <dbReference type="Proteomes" id="UP000285120"/>
    </source>
</evidence>
<dbReference type="Pfam" id="PF13649">
    <property type="entry name" value="Methyltransf_25"/>
    <property type="match status" value="1"/>
</dbReference>
<keyword evidence="2" id="KW-0808">Transferase</keyword>
<organism evidence="2 3">
    <name type="scientific">Sinobaca qinghaiensis</name>
    <dbReference type="NCBI Taxonomy" id="342944"/>
    <lineage>
        <taxon>Bacteria</taxon>
        <taxon>Bacillati</taxon>
        <taxon>Bacillota</taxon>
        <taxon>Bacilli</taxon>
        <taxon>Bacillales</taxon>
        <taxon>Sporolactobacillaceae</taxon>
        <taxon>Sinobaca</taxon>
    </lineage>
</organism>
<gene>
    <name evidence="2" type="ORF">ATL39_2127</name>
</gene>
<proteinExistence type="predicted"/>
<dbReference type="InterPro" id="IPR029063">
    <property type="entry name" value="SAM-dependent_MTases_sf"/>
</dbReference>
<accession>A0A419V3E6</accession>
<sequence length="329" mass="38079">MLNEWKRLWQAKKWMQKNETFLETWHAHIGHALHLFDYFKKASKPEDVAEAHHLDNILLSRWIEVGLSLGHLEKKRGGKVQTEKSIYKYLSNESPDSVGVILKEMMELHVPTLLAYKDLMRGYDKVTYLEKDYGKTVAETSALLETLAFPKVMRIIKKRKVKSIIDIGCGYAGYLYRIHKQKPDIQLTGVEMHGELYETARQRCKDTPITLHHEDFGQYVHMKARQDMVMMNNLLYYFSPGKRQDVFDHAARILAKKGTLLIMSPLHDSKHGKAFSTAFNSFMSAHENLHPLPSEKEIRDIGRTSGLKLVSVDPVLKEGGWYLLELQKK</sequence>
<evidence type="ECO:0000259" key="1">
    <source>
        <dbReference type="Pfam" id="PF13649"/>
    </source>
</evidence>
<evidence type="ECO:0000313" key="2">
    <source>
        <dbReference type="EMBL" id="RKD72931.1"/>
    </source>
</evidence>